<evidence type="ECO:0000313" key="2">
    <source>
        <dbReference type="Proteomes" id="UP000095673"/>
    </source>
</evidence>
<organism evidence="1 2">
    <name type="scientific">Agathobacter rectalis</name>
    <dbReference type="NCBI Taxonomy" id="39491"/>
    <lineage>
        <taxon>Bacteria</taxon>
        <taxon>Bacillati</taxon>
        <taxon>Bacillota</taxon>
        <taxon>Clostridia</taxon>
        <taxon>Lachnospirales</taxon>
        <taxon>Lachnospiraceae</taxon>
        <taxon>Agathobacter</taxon>
    </lineage>
</organism>
<sequence>MKLNKKYKDRLFCLLFGNEEYKENILSLYNALCNTAHTDVNDIKLYTIDTVIYIEMKNDVSILLDSYLHLWEQQSSYNPNMPLRGLMYFSKMYDRYIVEHSYNIYGSTMVKLPTPRYTVLYNGTSKQPAFMKLKLSDAFIHEDTSGDFEWTANMVNINHGMNDELLNNCRPLQEYMLLIEEIRKNRSNGMEVEQAVDKAVTYCINNNILSEFLTKHRAEVIDVCITEYDEQAFVNGIREEGRQEGRKEGRQEGREEGRALTLYSLVNSGNLTPDIAAKELGISIHEFEIAMKEAGMNWPVSK</sequence>
<evidence type="ECO:0008006" key="3">
    <source>
        <dbReference type="Google" id="ProtNLM"/>
    </source>
</evidence>
<reference evidence="1 2" key="1">
    <citation type="submission" date="2015-09" db="EMBL/GenBank/DDBJ databases">
        <authorList>
            <consortium name="Pathogen Informatics"/>
        </authorList>
    </citation>
    <scope>NUCLEOTIDE SEQUENCE [LARGE SCALE GENOMIC DNA]</scope>
    <source>
        <strain evidence="1 2">2789STDY5834968</strain>
    </source>
</reference>
<evidence type="ECO:0000313" key="1">
    <source>
        <dbReference type="EMBL" id="CUM78046.1"/>
    </source>
</evidence>
<dbReference type="AlphaFoldDB" id="A0A173RJZ8"/>
<accession>A0A173RJZ8</accession>
<protein>
    <recommendedName>
        <fullName evidence="3">Transposase, YhgA-like</fullName>
    </recommendedName>
</protein>
<dbReference type="EMBL" id="CYXM01000002">
    <property type="protein sequence ID" value="CUM78046.1"/>
    <property type="molecule type" value="Genomic_DNA"/>
</dbReference>
<proteinExistence type="predicted"/>
<gene>
    <name evidence="1" type="ORF">ERS852580_00496</name>
</gene>
<dbReference type="OrthoDB" id="9798384at2"/>
<dbReference type="RefSeq" id="WP_055237149.1">
    <property type="nucleotide sequence ID" value="NZ_CYXM01000002.1"/>
</dbReference>
<dbReference type="Proteomes" id="UP000095673">
    <property type="component" value="Unassembled WGS sequence"/>
</dbReference>
<name>A0A173RJZ8_9FIRM</name>